<evidence type="ECO:0000259" key="2">
    <source>
        <dbReference type="Pfam" id="PF07552"/>
    </source>
</evidence>
<feature type="domain" description="Spore coat protein X/V" evidence="2">
    <location>
        <begin position="126"/>
        <end position="183"/>
    </location>
</feature>
<dbReference type="GO" id="GO:0030435">
    <property type="term" value="P:sporulation resulting in formation of a cellular spore"/>
    <property type="evidence" value="ECO:0007669"/>
    <property type="project" value="InterPro"/>
</dbReference>
<organism evidence="3 4">
    <name type="scientific">Oceanobacillus iheyensis (strain DSM 14371 / CIP 107618 / JCM 11309 / KCTC 3954 / HTE831)</name>
    <dbReference type="NCBI Taxonomy" id="221109"/>
    <lineage>
        <taxon>Bacteria</taxon>
        <taxon>Bacillati</taxon>
        <taxon>Bacillota</taxon>
        <taxon>Bacilli</taxon>
        <taxon>Bacillales</taxon>
        <taxon>Bacillaceae</taxon>
        <taxon>Oceanobacillus</taxon>
    </lineage>
</organism>
<dbReference type="OrthoDB" id="2376847at2"/>
<dbReference type="KEGG" id="oih:OB0574"/>
<reference evidence="3 4" key="1">
    <citation type="journal article" date="2001" name="FEMS Microbiol. Lett.">
        <title>Oceanobacillus iheyensis gen. nov., sp. nov., a deep-sea extremely halotolerant and alkaliphilic species isolated from a depth of 1050 m on the Iheya Ridge.</title>
        <authorList>
            <person name="Lu J."/>
            <person name="Nogi Y."/>
            <person name="Takami H."/>
        </authorList>
    </citation>
    <scope>NUCLEOTIDE SEQUENCE [LARGE SCALE GENOMIC DNA]</scope>
    <source>
        <strain evidence="4">DSM 14371 / CIP 107618 / JCM 11309 / KCTC 3954 / HTE831</strain>
    </source>
</reference>
<evidence type="ECO:0000256" key="1">
    <source>
        <dbReference type="SAM" id="MobiDB-lite"/>
    </source>
</evidence>
<feature type="compositionally biased region" description="Basic and acidic residues" evidence="1">
    <location>
        <begin position="7"/>
        <end position="20"/>
    </location>
</feature>
<evidence type="ECO:0000313" key="3">
    <source>
        <dbReference type="EMBL" id="BAC12530.1"/>
    </source>
</evidence>
<proteinExistence type="predicted"/>
<dbReference type="HOGENOM" id="CLU_113609_1_0_9"/>
<dbReference type="Pfam" id="PF07552">
    <property type="entry name" value="Coat_X"/>
    <property type="match status" value="2"/>
</dbReference>
<keyword evidence="4" id="KW-1185">Reference proteome</keyword>
<dbReference type="Proteomes" id="UP000000822">
    <property type="component" value="Chromosome"/>
</dbReference>
<dbReference type="eggNOG" id="ENOG5032S2K">
    <property type="taxonomic scope" value="Bacteria"/>
</dbReference>
<dbReference type="STRING" id="221109.gene:10732778"/>
<dbReference type="AlphaFoldDB" id="Q8CXM5"/>
<dbReference type="InterPro" id="IPR011428">
    <property type="entry name" value="Spore_coat_X/V"/>
</dbReference>
<dbReference type="EMBL" id="BA000028">
    <property type="protein sequence ID" value="BAC12530.1"/>
    <property type="molecule type" value="Genomic_DNA"/>
</dbReference>
<protein>
    <submittedName>
        <fullName evidence="3">Spore coat protein X (Insoluble fraction)</fullName>
    </submittedName>
</protein>
<feature type="domain" description="Spore coat protein X/V" evidence="2">
    <location>
        <begin position="63"/>
        <end position="119"/>
    </location>
</feature>
<feature type="region of interest" description="Disordered" evidence="1">
    <location>
        <begin position="1"/>
        <end position="20"/>
    </location>
</feature>
<gene>
    <name evidence="3" type="ordered locus">OB0574</name>
</gene>
<reference evidence="3 4" key="2">
    <citation type="journal article" date="2002" name="Nucleic Acids Res.">
        <title>Genome sequence of Oceanobacillus iheyensis isolated from the Iheya Ridge and its unexpected adaptive capabilities to extreme environments.</title>
        <authorList>
            <person name="Takami H."/>
            <person name="Takaki Y."/>
            <person name="Uchiyama I."/>
        </authorList>
    </citation>
    <scope>NUCLEOTIDE SEQUENCE [LARGE SCALE GENOMIC DNA]</scope>
    <source>
        <strain evidence="4">DSM 14371 / CIP 107618 / JCM 11309 / KCTC 3954 / HTE831</strain>
    </source>
</reference>
<dbReference type="GO" id="GO:0031160">
    <property type="term" value="C:spore wall"/>
    <property type="evidence" value="ECO:0007669"/>
    <property type="project" value="InterPro"/>
</dbReference>
<name>Q8CXM5_OCEIH</name>
<evidence type="ECO:0000313" key="4">
    <source>
        <dbReference type="Proteomes" id="UP000000822"/>
    </source>
</evidence>
<accession>Q8CXM5</accession>
<dbReference type="RefSeq" id="WP_011064978.1">
    <property type="nucleotide sequence ID" value="NC_004193.1"/>
</dbReference>
<sequence length="184" mass="21070">MTVFRSSKQDERHYEDRHYEERHYDDRKQYDYVESESCHSDCDSTYVDSYSSSHPFDFDNDATVTQRDGDFSFLEQESAELIWVKESCDITVTSTDTQLGVSLQVALQLAIAVVIRLSIGDTDRSEQVAQELTQYLGTSQVNKQKVYIYNTKDATVTTTDTDLAINIQILLQLLVAIVIMIDIL</sequence>